<evidence type="ECO:0000256" key="1">
    <source>
        <dbReference type="SAM" id="Phobius"/>
    </source>
</evidence>
<sequence length="202" mass="20565">MKTSAPFRFLRTGLIGSIILGLAAGGHLAGGGSLPAPVILTALCALTILPVAVLTRARLSLPVFAGLLGAGQLCLHWAFCALSPGAPSAAPLVSGHAGHVLWTQAPEALGAVAAAHTAADDWQMFATHAVATLGTALVLARGEQALWALAAWLRPLVQLPVPGTIEATRTPGPYMVSAITPAGWDSSRFPSRRGPPALVRAA</sequence>
<organism evidence="2 3">
    <name type="scientific">Arthrobacter methylotrophus</name>
    <dbReference type="NCBI Taxonomy" id="121291"/>
    <lineage>
        <taxon>Bacteria</taxon>
        <taxon>Bacillati</taxon>
        <taxon>Actinomycetota</taxon>
        <taxon>Actinomycetes</taxon>
        <taxon>Micrococcales</taxon>
        <taxon>Micrococcaceae</taxon>
        <taxon>Arthrobacter</taxon>
    </lineage>
</organism>
<reference evidence="2 3" key="1">
    <citation type="submission" date="2024-09" db="EMBL/GenBank/DDBJ databases">
        <authorList>
            <person name="Sun Q."/>
            <person name="Mori K."/>
        </authorList>
    </citation>
    <scope>NUCLEOTIDE SEQUENCE [LARGE SCALE GENOMIC DNA]</scope>
    <source>
        <strain evidence="2 3">JCM 13519</strain>
    </source>
</reference>
<feature type="transmembrane region" description="Helical" evidence="1">
    <location>
        <begin position="12"/>
        <end position="30"/>
    </location>
</feature>
<accession>A0ABV5UPW3</accession>
<keyword evidence="3" id="KW-1185">Reference proteome</keyword>
<feature type="transmembrane region" description="Helical" evidence="1">
    <location>
        <begin position="36"/>
        <end position="54"/>
    </location>
</feature>
<dbReference type="RefSeq" id="WP_345047940.1">
    <property type="nucleotide sequence ID" value="NZ_BAABED010000001.1"/>
</dbReference>
<proteinExistence type="predicted"/>
<name>A0ABV5UPW3_9MICC</name>
<protein>
    <recommendedName>
        <fullName evidence="4">MFS transporter</fullName>
    </recommendedName>
</protein>
<evidence type="ECO:0008006" key="4">
    <source>
        <dbReference type="Google" id="ProtNLM"/>
    </source>
</evidence>
<keyword evidence="1" id="KW-0812">Transmembrane</keyword>
<keyword evidence="1" id="KW-1133">Transmembrane helix</keyword>
<evidence type="ECO:0000313" key="3">
    <source>
        <dbReference type="Proteomes" id="UP001589536"/>
    </source>
</evidence>
<keyword evidence="1" id="KW-0472">Membrane</keyword>
<comment type="caution">
    <text evidence="2">The sequence shown here is derived from an EMBL/GenBank/DDBJ whole genome shotgun (WGS) entry which is preliminary data.</text>
</comment>
<dbReference type="Proteomes" id="UP001589536">
    <property type="component" value="Unassembled WGS sequence"/>
</dbReference>
<evidence type="ECO:0000313" key="2">
    <source>
        <dbReference type="EMBL" id="MFB9714568.1"/>
    </source>
</evidence>
<gene>
    <name evidence="2" type="ORF">ACFFPI_10580</name>
</gene>
<dbReference type="EMBL" id="JBHMBH010000022">
    <property type="protein sequence ID" value="MFB9714568.1"/>
    <property type="molecule type" value="Genomic_DNA"/>
</dbReference>